<feature type="coiled-coil region" evidence="1">
    <location>
        <begin position="61"/>
        <end position="88"/>
    </location>
</feature>
<organism evidence="3 4">
    <name type="scientific">Lupinus angustifolius</name>
    <name type="common">Narrow-leaved blue lupine</name>
    <dbReference type="NCBI Taxonomy" id="3871"/>
    <lineage>
        <taxon>Eukaryota</taxon>
        <taxon>Viridiplantae</taxon>
        <taxon>Streptophyta</taxon>
        <taxon>Embryophyta</taxon>
        <taxon>Tracheophyta</taxon>
        <taxon>Spermatophyta</taxon>
        <taxon>Magnoliopsida</taxon>
        <taxon>eudicotyledons</taxon>
        <taxon>Gunneridae</taxon>
        <taxon>Pentapetalae</taxon>
        <taxon>rosids</taxon>
        <taxon>fabids</taxon>
        <taxon>Fabales</taxon>
        <taxon>Fabaceae</taxon>
        <taxon>Papilionoideae</taxon>
        <taxon>50 kb inversion clade</taxon>
        <taxon>genistoids sensu lato</taxon>
        <taxon>core genistoids</taxon>
        <taxon>Genisteae</taxon>
        <taxon>Lupinus</taxon>
    </lineage>
</organism>
<protein>
    <submittedName>
        <fullName evidence="3">Uncharacterized protein</fullName>
    </submittedName>
</protein>
<dbReference type="Gramene" id="OIW20937">
    <property type="protein sequence ID" value="OIW20937"/>
    <property type="gene ID" value="TanjilG_25777"/>
</dbReference>
<evidence type="ECO:0000256" key="1">
    <source>
        <dbReference type="SAM" id="Coils"/>
    </source>
</evidence>
<keyword evidence="1" id="KW-0175">Coiled coil</keyword>
<feature type="compositionally biased region" description="Polar residues" evidence="2">
    <location>
        <begin position="1"/>
        <end position="10"/>
    </location>
</feature>
<reference evidence="3 4" key="1">
    <citation type="journal article" date="2017" name="Plant Biotechnol. J.">
        <title>A comprehensive draft genome sequence for lupin (Lupinus angustifolius), an emerging health food: insights into plant-microbe interactions and legume evolution.</title>
        <authorList>
            <person name="Hane J.K."/>
            <person name="Ming Y."/>
            <person name="Kamphuis L.G."/>
            <person name="Nelson M.N."/>
            <person name="Garg G."/>
            <person name="Atkins C.A."/>
            <person name="Bayer P.E."/>
            <person name="Bravo A."/>
            <person name="Bringans S."/>
            <person name="Cannon S."/>
            <person name="Edwards D."/>
            <person name="Foley R."/>
            <person name="Gao L.L."/>
            <person name="Harrison M.J."/>
            <person name="Huang W."/>
            <person name="Hurgobin B."/>
            <person name="Li S."/>
            <person name="Liu C.W."/>
            <person name="McGrath A."/>
            <person name="Morahan G."/>
            <person name="Murray J."/>
            <person name="Weller J."/>
            <person name="Jian J."/>
            <person name="Singh K.B."/>
        </authorList>
    </citation>
    <scope>NUCLEOTIDE SEQUENCE [LARGE SCALE GENOMIC DNA]</scope>
    <source>
        <strain evidence="4">cv. Tanjil</strain>
        <tissue evidence="3">Whole plant</tissue>
    </source>
</reference>
<evidence type="ECO:0000313" key="4">
    <source>
        <dbReference type="Proteomes" id="UP000188354"/>
    </source>
</evidence>
<dbReference type="EMBL" id="MLAU01016770">
    <property type="protein sequence ID" value="OIW20937.1"/>
    <property type="molecule type" value="Genomic_DNA"/>
</dbReference>
<evidence type="ECO:0000313" key="3">
    <source>
        <dbReference type="EMBL" id="OIW20937.1"/>
    </source>
</evidence>
<keyword evidence="4" id="KW-1185">Reference proteome</keyword>
<accession>A0A394DLF5</accession>
<feature type="compositionally biased region" description="Low complexity" evidence="2">
    <location>
        <begin position="21"/>
        <end position="31"/>
    </location>
</feature>
<feature type="region of interest" description="Disordered" evidence="2">
    <location>
        <begin position="1"/>
        <end position="31"/>
    </location>
</feature>
<proteinExistence type="predicted"/>
<dbReference type="AlphaFoldDB" id="A0A394DLF5"/>
<comment type="caution">
    <text evidence="3">The sequence shown here is derived from an EMBL/GenBank/DDBJ whole genome shotgun (WGS) entry which is preliminary data.</text>
</comment>
<sequence length="106" mass="12201">MTTTNEASGSDNKDTSDEVYSDTSSSSSDSPSYEILYSAYVEMHEELKKLAKVSNERKRIILLNQQKINQLQKELDELKLENETLDLIFSCIHAIAQKLIYVKYYL</sequence>
<evidence type="ECO:0000256" key="2">
    <source>
        <dbReference type="SAM" id="MobiDB-lite"/>
    </source>
</evidence>
<gene>
    <name evidence="3" type="ORF">TanjilG_25777</name>
</gene>
<dbReference type="Proteomes" id="UP000188354">
    <property type="component" value="Unassembled WGS sequence"/>
</dbReference>
<name>A0A394DLF5_LUPAN</name>